<dbReference type="AlphaFoldDB" id="A0A5P1F7A0"/>
<dbReference type="Gene3D" id="3.30.460.10">
    <property type="entry name" value="Beta Polymerase, domain 2"/>
    <property type="match status" value="1"/>
</dbReference>
<feature type="region of interest" description="Disordered" evidence="1">
    <location>
        <begin position="210"/>
        <end position="325"/>
    </location>
</feature>
<name>A0A5P1F7A0_ASPOF</name>
<accession>A0A5P1F7A0</accession>
<organism evidence="2 3">
    <name type="scientific">Asparagus officinalis</name>
    <name type="common">Garden asparagus</name>
    <dbReference type="NCBI Taxonomy" id="4686"/>
    <lineage>
        <taxon>Eukaryota</taxon>
        <taxon>Viridiplantae</taxon>
        <taxon>Streptophyta</taxon>
        <taxon>Embryophyta</taxon>
        <taxon>Tracheophyta</taxon>
        <taxon>Spermatophyta</taxon>
        <taxon>Magnoliopsida</taxon>
        <taxon>Liliopsida</taxon>
        <taxon>Asparagales</taxon>
        <taxon>Asparagaceae</taxon>
        <taxon>Asparagoideae</taxon>
        <taxon>Asparagus</taxon>
    </lineage>
</organism>
<dbReference type="Proteomes" id="UP000243459">
    <property type="component" value="Chromosome 4"/>
</dbReference>
<dbReference type="InterPro" id="IPR043519">
    <property type="entry name" value="NT_sf"/>
</dbReference>
<feature type="compositionally biased region" description="Acidic residues" evidence="1">
    <location>
        <begin position="294"/>
        <end position="309"/>
    </location>
</feature>
<dbReference type="EMBL" id="CM007384">
    <property type="protein sequence ID" value="ONK72599.1"/>
    <property type="molecule type" value="Genomic_DNA"/>
</dbReference>
<gene>
    <name evidence="2" type="ORF">A4U43_C04F21080</name>
</gene>
<evidence type="ECO:0000313" key="2">
    <source>
        <dbReference type="EMBL" id="ONK72599.1"/>
    </source>
</evidence>
<protein>
    <submittedName>
        <fullName evidence="2">Uncharacterized protein</fullName>
    </submittedName>
</protein>
<proteinExistence type="predicted"/>
<keyword evidence="3" id="KW-1185">Reference proteome</keyword>
<evidence type="ECO:0000313" key="3">
    <source>
        <dbReference type="Proteomes" id="UP000243459"/>
    </source>
</evidence>
<sequence length="325" mass="35102">MGARDRLDATAGYPAARVINWCKLFLIGNGLFMGEMQVLCTLGIVCDSFSFALPLYKAQKVITGIALPSGSDKLYSGSKDECVRVVTMGSEVGCMISEGPLIFIGVINAVRGLNTQIFGMGSSEGGNVTNQALRHYSMTKPISTTGASYVDLQRRVELEKIVKEKIKQLTRQRGYTNQMVEEANAVIFTLGSYHLGPTPRHRPDSYIRRTLSRDGTPAGALPPGPRTADAPPESRPPPPAPTRHAPPTPPESRPQPKPRLSHDYPRPALRACPPTPAPTPPRHGHDTGAAGDNEAYEEELIDYEEDEEKALDSVGAKAACDGAKK</sequence>
<dbReference type="Gramene" id="ONK72599">
    <property type="protein sequence ID" value="ONK72599"/>
    <property type="gene ID" value="A4U43_C04F21080"/>
</dbReference>
<reference evidence="3" key="1">
    <citation type="journal article" date="2017" name="Nat. Commun.">
        <title>The asparagus genome sheds light on the origin and evolution of a young Y chromosome.</title>
        <authorList>
            <person name="Harkess A."/>
            <person name="Zhou J."/>
            <person name="Xu C."/>
            <person name="Bowers J.E."/>
            <person name="Van der Hulst R."/>
            <person name="Ayyampalayam S."/>
            <person name="Mercati F."/>
            <person name="Riccardi P."/>
            <person name="McKain M.R."/>
            <person name="Kakrana A."/>
            <person name="Tang H."/>
            <person name="Ray J."/>
            <person name="Groenendijk J."/>
            <person name="Arikit S."/>
            <person name="Mathioni S.M."/>
            <person name="Nakano M."/>
            <person name="Shan H."/>
            <person name="Telgmann-Rauber A."/>
            <person name="Kanno A."/>
            <person name="Yue Z."/>
            <person name="Chen H."/>
            <person name="Li W."/>
            <person name="Chen Y."/>
            <person name="Xu X."/>
            <person name="Zhang Y."/>
            <person name="Luo S."/>
            <person name="Chen H."/>
            <person name="Gao J."/>
            <person name="Mao Z."/>
            <person name="Pires J.C."/>
            <person name="Luo M."/>
            <person name="Kudrna D."/>
            <person name="Wing R.A."/>
            <person name="Meyers B.C."/>
            <person name="Yi K."/>
            <person name="Kong H."/>
            <person name="Lavrijsen P."/>
            <person name="Sunseri F."/>
            <person name="Falavigna A."/>
            <person name="Ye Y."/>
            <person name="Leebens-Mack J.H."/>
            <person name="Chen G."/>
        </authorList>
    </citation>
    <scope>NUCLEOTIDE SEQUENCE [LARGE SCALE GENOMIC DNA]</scope>
    <source>
        <strain evidence="3">cv. DH0086</strain>
    </source>
</reference>
<feature type="compositionally biased region" description="Pro residues" evidence="1">
    <location>
        <begin position="233"/>
        <end position="257"/>
    </location>
</feature>
<evidence type="ECO:0000256" key="1">
    <source>
        <dbReference type="SAM" id="MobiDB-lite"/>
    </source>
</evidence>